<dbReference type="OrthoDB" id="9983560at2759"/>
<dbReference type="EMBL" id="CP069023">
    <property type="protein sequence ID" value="QRC90791.1"/>
    <property type="molecule type" value="Genomic_DNA"/>
</dbReference>
<dbReference type="AlphaFoldDB" id="A0A7U2EPV3"/>
<proteinExistence type="inferred from homology"/>
<evidence type="ECO:0000313" key="6">
    <source>
        <dbReference type="Proteomes" id="UP000663193"/>
    </source>
</evidence>
<dbReference type="InterPro" id="IPR006094">
    <property type="entry name" value="Oxid_FAD_bind_N"/>
</dbReference>
<dbReference type="PANTHER" id="PTHR13878">
    <property type="entry name" value="GULONOLACTONE OXIDASE"/>
    <property type="match status" value="1"/>
</dbReference>
<dbReference type="InterPro" id="IPR050432">
    <property type="entry name" value="FAD-linked_Oxidoreductases_BP"/>
</dbReference>
<dbReference type="GO" id="GO:0016491">
    <property type="term" value="F:oxidoreductase activity"/>
    <property type="evidence" value="ECO:0007669"/>
    <property type="project" value="UniProtKB-KW"/>
</dbReference>
<accession>A0A7U2EPV3</accession>
<dbReference type="InterPro" id="IPR012951">
    <property type="entry name" value="BBE"/>
</dbReference>
<dbReference type="PROSITE" id="PS51387">
    <property type="entry name" value="FAD_PCMH"/>
    <property type="match status" value="1"/>
</dbReference>
<dbReference type="GO" id="GO:0071949">
    <property type="term" value="F:FAD binding"/>
    <property type="evidence" value="ECO:0007669"/>
    <property type="project" value="InterPro"/>
</dbReference>
<comment type="similarity">
    <text evidence="1">Belongs to the oxygen-dependent FAD-linked oxidoreductase family.</text>
</comment>
<dbReference type="Proteomes" id="UP000663193">
    <property type="component" value="Chromosome 1"/>
</dbReference>
<sequence>MLSSILLTIFCAFLSSTGAANVADWNSLNKTLKGQLKGATPLASPCFSQVNGITVTSQADKCAGIQAQYTNPRFRVDQFAAYEETQSEDCATAIGQQCLLDSSDPSSIKAYANVSCNQGSVPSYYIQVKSAEEVKKAFAFAARTQTAISIKNSGHDYNGRSSGAGSLSLWTRKLQELKYEPSFVPQQCGRQAGVAAITTGAGINFDQVYTFAHEKGVTYLGGSGPTVGASGGWVMTGGHGVLSRVYGLGVDRVLEFEVVTTDGVTRIANACQNQDLFWALRGGGGGTFGVILSTTTRVEPKLSIAVAFIALPANTSQQVLAEWTSLAINSTIKWAADGWGGFQGSGITLLGTPLLSLAQAESSMAELAQFAKRNGGSVAVELLSDFYDMYTKYYITNVQAGGSALFSHNWMIPSRAYANAQGRKQLQDHMDWMSSVGLNPGFLATTPYVYSGKGSTKAKAYAYGPHSSTSTTQAWRSSAALLTHSVGWAYNASMSDKKKVARLLTEASDRASRLWPDGASYANEAHPWVKDWKSAFWGGNYGKLKQIKEKYDSRGLLGCWHCVGSETGGTADTVGGRCLGKLI</sequence>
<keyword evidence="2" id="KW-0560">Oxidoreductase</keyword>
<dbReference type="Pfam" id="PF01565">
    <property type="entry name" value="FAD_binding_4"/>
    <property type="match status" value="1"/>
</dbReference>
<keyword evidence="6" id="KW-1185">Reference proteome</keyword>
<dbReference type="InterPro" id="IPR036318">
    <property type="entry name" value="FAD-bd_PCMH-like_sf"/>
</dbReference>
<evidence type="ECO:0000259" key="4">
    <source>
        <dbReference type="PROSITE" id="PS51387"/>
    </source>
</evidence>
<evidence type="ECO:0000256" key="3">
    <source>
        <dbReference type="SAM" id="SignalP"/>
    </source>
</evidence>
<evidence type="ECO:0000256" key="1">
    <source>
        <dbReference type="ARBA" id="ARBA00005466"/>
    </source>
</evidence>
<dbReference type="VEuPathDB" id="FungiDB:JI435_425970"/>
<feature type="domain" description="FAD-binding PCMH-type" evidence="4">
    <location>
        <begin position="118"/>
        <end position="301"/>
    </location>
</feature>
<organism evidence="5 6">
    <name type="scientific">Phaeosphaeria nodorum (strain SN15 / ATCC MYA-4574 / FGSC 10173)</name>
    <name type="common">Glume blotch fungus</name>
    <name type="synonym">Parastagonospora nodorum</name>
    <dbReference type="NCBI Taxonomy" id="321614"/>
    <lineage>
        <taxon>Eukaryota</taxon>
        <taxon>Fungi</taxon>
        <taxon>Dikarya</taxon>
        <taxon>Ascomycota</taxon>
        <taxon>Pezizomycotina</taxon>
        <taxon>Dothideomycetes</taxon>
        <taxon>Pleosporomycetidae</taxon>
        <taxon>Pleosporales</taxon>
        <taxon>Pleosporineae</taxon>
        <taxon>Phaeosphaeriaceae</taxon>
        <taxon>Parastagonospora</taxon>
    </lineage>
</organism>
<evidence type="ECO:0000256" key="2">
    <source>
        <dbReference type="ARBA" id="ARBA00023002"/>
    </source>
</evidence>
<dbReference type="Pfam" id="PF08031">
    <property type="entry name" value="BBE"/>
    <property type="match status" value="1"/>
</dbReference>
<dbReference type="Gene3D" id="3.30.465.10">
    <property type="match status" value="1"/>
</dbReference>
<gene>
    <name evidence="5" type="ORF">JI435_425970</name>
</gene>
<evidence type="ECO:0000313" key="5">
    <source>
        <dbReference type="EMBL" id="QRC90791.1"/>
    </source>
</evidence>
<feature type="signal peptide" evidence="3">
    <location>
        <begin position="1"/>
        <end position="19"/>
    </location>
</feature>
<dbReference type="PANTHER" id="PTHR13878:SF91">
    <property type="entry name" value="FAD BINDING DOMAIN PROTEIN (AFU_ORTHOLOGUE AFUA_6G12070)-RELATED"/>
    <property type="match status" value="1"/>
</dbReference>
<dbReference type="SUPFAM" id="SSF56176">
    <property type="entry name" value="FAD-binding/transporter-associated domain-like"/>
    <property type="match status" value="1"/>
</dbReference>
<protein>
    <recommendedName>
        <fullName evidence="4">FAD-binding PCMH-type domain-containing protein</fullName>
    </recommendedName>
</protein>
<name>A0A7U2EPV3_PHANO</name>
<dbReference type="InterPro" id="IPR016169">
    <property type="entry name" value="FAD-bd_PCMH_sub2"/>
</dbReference>
<keyword evidence="3" id="KW-0732">Signal</keyword>
<feature type="chain" id="PRO_5030791827" description="FAD-binding PCMH-type domain-containing protein" evidence="3">
    <location>
        <begin position="20"/>
        <end position="583"/>
    </location>
</feature>
<dbReference type="InterPro" id="IPR016166">
    <property type="entry name" value="FAD-bd_PCMH"/>
</dbReference>
<reference evidence="6" key="1">
    <citation type="journal article" date="2021" name="BMC Genomics">
        <title>Chromosome-level genome assembly and manually-curated proteome of model necrotroph Parastagonospora nodorum Sn15 reveals a genome-wide trove of candidate effector homologs, and redundancy of virulence-related functions within an accessory chromosome.</title>
        <authorList>
            <person name="Bertazzoni S."/>
            <person name="Jones D.A.B."/>
            <person name="Phan H.T."/>
            <person name="Tan K.-C."/>
            <person name="Hane J.K."/>
        </authorList>
    </citation>
    <scope>NUCLEOTIDE SEQUENCE [LARGE SCALE GENOMIC DNA]</scope>
    <source>
        <strain evidence="6">SN15 / ATCC MYA-4574 / FGSC 10173)</strain>
    </source>
</reference>